<dbReference type="GO" id="GO:0000155">
    <property type="term" value="F:phosphorelay sensor kinase activity"/>
    <property type="evidence" value="ECO:0007669"/>
    <property type="project" value="InterPro"/>
</dbReference>
<keyword evidence="11" id="KW-1185">Reference proteome</keyword>
<dbReference type="SUPFAM" id="SSF47384">
    <property type="entry name" value="Homodimeric domain of signal transducing histidine kinase"/>
    <property type="match status" value="1"/>
</dbReference>
<evidence type="ECO:0000256" key="7">
    <source>
        <dbReference type="SAM" id="Coils"/>
    </source>
</evidence>
<dbReference type="PANTHER" id="PTHR42878">
    <property type="entry name" value="TWO-COMPONENT HISTIDINE KINASE"/>
    <property type="match status" value="1"/>
</dbReference>
<evidence type="ECO:0000259" key="9">
    <source>
        <dbReference type="PROSITE" id="PS50112"/>
    </source>
</evidence>
<dbReference type="SMART" id="SM00387">
    <property type="entry name" value="HATPase_c"/>
    <property type="match status" value="1"/>
</dbReference>
<dbReference type="FunFam" id="3.30.565.10:FF:000006">
    <property type="entry name" value="Sensor histidine kinase WalK"/>
    <property type="match status" value="1"/>
</dbReference>
<dbReference type="NCBIfam" id="TIGR00229">
    <property type="entry name" value="sensory_box"/>
    <property type="match status" value="2"/>
</dbReference>
<dbReference type="GO" id="GO:0016020">
    <property type="term" value="C:membrane"/>
    <property type="evidence" value="ECO:0007669"/>
    <property type="project" value="UniProtKB-SubCell"/>
</dbReference>
<evidence type="ECO:0000313" key="10">
    <source>
        <dbReference type="EMBL" id="GFO61205.1"/>
    </source>
</evidence>
<dbReference type="InterPro" id="IPR003661">
    <property type="entry name" value="HisK_dim/P_dom"/>
</dbReference>
<dbReference type="GO" id="GO:0000156">
    <property type="term" value="F:phosphorelay response regulator activity"/>
    <property type="evidence" value="ECO:0007669"/>
    <property type="project" value="TreeGrafter"/>
</dbReference>
<dbReference type="InterPro" id="IPR050351">
    <property type="entry name" value="BphY/WalK/GraS-like"/>
</dbReference>
<dbReference type="PROSITE" id="PS50109">
    <property type="entry name" value="HIS_KIN"/>
    <property type="match status" value="1"/>
</dbReference>
<dbReference type="SMART" id="SM00388">
    <property type="entry name" value="HisKA"/>
    <property type="match status" value="1"/>
</dbReference>
<dbReference type="Gene3D" id="1.10.287.130">
    <property type="match status" value="1"/>
</dbReference>
<evidence type="ECO:0000259" key="8">
    <source>
        <dbReference type="PROSITE" id="PS50109"/>
    </source>
</evidence>
<dbReference type="SUPFAM" id="SSF55785">
    <property type="entry name" value="PYP-like sensor domain (PAS domain)"/>
    <property type="match status" value="2"/>
</dbReference>
<dbReference type="InterPro" id="IPR035965">
    <property type="entry name" value="PAS-like_dom_sf"/>
</dbReference>
<dbReference type="InterPro" id="IPR036890">
    <property type="entry name" value="HATPase_C_sf"/>
</dbReference>
<accession>A0A6V8MMC9</accession>
<keyword evidence="6" id="KW-0472">Membrane</keyword>
<feature type="coiled-coil region" evidence="7">
    <location>
        <begin position="393"/>
        <end position="427"/>
    </location>
</feature>
<evidence type="ECO:0000256" key="5">
    <source>
        <dbReference type="ARBA" id="ARBA00022777"/>
    </source>
</evidence>
<dbReference type="Proteomes" id="UP000556026">
    <property type="component" value="Unassembled WGS sequence"/>
</dbReference>
<name>A0A6V8MMC9_9BACT</name>
<comment type="caution">
    <text evidence="10">The sequence shown here is derived from an EMBL/GenBank/DDBJ whole genome shotgun (WGS) entry which is preliminary data.</text>
</comment>
<evidence type="ECO:0000256" key="2">
    <source>
        <dbReference type="ARBA" id="ARBA00012438"/>
    </source>
</evidence>
<dbReference type="Gene3D" id="3.30.450.20">
    <property type="entry name" value="PAS domain"/>
    <property type="match status" value="2"/>
</dbReference>
<dbReference type="CDD" id="cd00130">
    <property type="entry name" value="PAS"/>
    <property type="match status" value="1"/>
</dbReference>
<feature type="domain" description="Histidine kinase" evidence="8">
    <location>
        <begin position="427"/>
        <end position="642"/>
    </location>
</feature>
<dbReference type="AlphaFoldDB" id="A0A6V8MMC9"/>
<dbReference type="InterPro" id="IPR000014">
    <property type="entry name" value="PAS"/>
</dbReference>
<evidence type="ECO:0000313" key="11">
    <source>
        <dbReference type="Proteomes" id="UP000556026"/>
    </source>
</evidence>
<dbReference type="Pfam" id="PF02518">
    <property type="entry name" value="HATPase_c"/>
    <property type="match status" value="1"/>
</dbReference>
<dbReference type="CDD" id="cd00082">
    <property type="entry name" value="HisKA"/>
    <property type="match status" value="1"/>
</dbReference>
<dbReference type="SUPFAM" id="SSF52172">
    <property type="entry name" value="CheY-like"/>
    <property type="match status" value="1"/>
</dbReference>
<dbReference type="SUPFAM" id="SSF55874">
    <property type="entry name" value="ATPase domain of HSP90 chaperone/DNA topoisomerase II/histidine kinase"/>
    <property type="match status" value="1"/>
</dbReference>
<evidence type="ECO:0000256" key="6">
    <source>
        <dbReference type="ARBA" id="ARBA00023136"/>
    </source>
</evidence>
<keyword evidence="7" id="KW-0175">Coiled coil</keyword>
<keyword evidence="4" id="KW-0808">Transferase</keyword>
<sequence length="659" mass="74074">MKTSTGEDHGADERVIVLLQQRRDAASIPRVLGEVGVQALLCATPEEVCAEVAKGVGALIIGDDLISSSSLACLRDTLAHQPSWSELPIMVLLRNGPGSSRVQNTLLLPGDVTLIERPVRVNTLVAHVQAALRGRRRQYQVRDQMLELERSERRYRTLFSSIDEAFCIVQMIFDENGKALDYRFLETNPAFDKHTGLSKAQGKTMRQLAPEHEEFWFEAYGAVARTGDPVRFHNQARELGRWFDVYAFRYGEPQECQVAILFTDITERREAEEALRRSEKKFATIFHSAPALVAITTLKEGRIVDINDTALGFLGYRREEVIGRTTHQIGLWESAQDRERMIQAIEELGRIHDLEVSFGGTTGESYTGLFSGEFIEIDQDRYLLCMVKDITERKRSELEIERLNADLAAQVAELKDANLELEAFNRMVSHDLRQPLNTMGLSIQAVEIMCGDRIDKECQRYIQSIFKKILEMNHLIDTLLRFSGSTRAELRRRPVDVSEMARGVAKEMRESGPEARPARFDIAEGLTANADKSLLRTVLQNLIGNAWKYTSMRDEAVIEVGATELEGGPAFYVRDNGKGFNMADAKEIFAPFKRLSGADGFKGFGVGLATVERIIRRHGGRVWAEAEPEKGATFYFTLPAQGRDEVPRAGEERKGLAES</sequence>
<dbReference type="InterPro" id="IPR013656">
    <property type="entry name" value="PAS_4"/>
</dbReference>
<evidence type="ECO:0000256" key="4">
    <source>
        <dbReference type="ARBA" id="ARBA00022679"/>
    </source>
</evidence>
<evidence type="ECO:0000256" key="3">
    <source>
        <dbReference type="ARBA" id="ARBA00022553"/>
    </source>
</evidence>
<dbReference type="EMBL" id="BLXX01000012">
    <property type="protein sequence ID" value="GFO61205.1"/>
    <property type="molecule type" value="Genomic_DNA"/>
</dbReference>
<evidence type="ECO:0000256" key="1">
    <source>
        <dbReference type="ARBA" id="ARBA00000085"/>
    </source>
</evidence>
<keyword evidence="3" id="KW-0597">Phosphoprotein</keyword>
<organism evidence="10 11">
    <name type="scientific">Geomonas silvestris</name>
    <dbReference type="NCBI Taxonomy" id="2740184"/>
    <lineage>
        <taxon>Bacteria</taxon>
        <taxon>Pseudomonadati</taxon>
        <taxon>Thermodesulfobacteriota</taxon>
        <taxon>Desulfuromonadia</taxon>
        <taxon>Geobacterales</taxon>
        <taxon>Geobacteraceae</taxon>
        <taxon>Geomonas</taxon>
    </lineage>
</organism>
<dbReference type="RefSeq" id="WP_183355998.1">
    <property type="nucleotide sequence ID" value="NZ_BLXX01000012.1"/>
</dbReference>
<dbReference type="SMART" id="SM00091">
    <property type="entry name" value="PAS"/>
    <property type="match status" value="2"/>
</dbReference>
<dbReference type="InterPro" id="IPR011006">
    <property type="entry name" value="CheY-like_superfamily"/>
</dbReference>
<protein>
    <recommendedName>
        <fullName evidence="2">histidine kinase</fullName>
        <ecNumber evidence="2">2.7.13.3</ecNumber>
    </recommendedName>
</protein>
<dbReference type="InterPro" id="IPR005467">
    <property type="entry name" value="His_kinase_dom"/>
</dbReference>
<dbReference type="PROSITE" id="PS50112">
    <property type="entry name" value="PAS"/>
    <property type="match status" value="1"/>
</dbReference>
<gene>
    <name evidence="10" type="ORF">GMST_35300</name>
</gene>
<feature type="domain" description="PAS" evidence="9">
    <location>
        <begin position="278"/>
        <end position="325"/>
    </location>
</feature>
<dbReference type="InterPro" id="IPR003594">
    <property type="entry name" value="HATPase_dom"/>
</dbReference>
<dbReference type="InterPro" id="IPR036097">
    <property type="entry name" value="HisK_dim/P_sf"/>
</dbReference>
<dbReference type="Pfam" id="PF13426">
    <property type="entry name" value="PAS_9"/>
    <property type="match status" value="1"/>
</dbReference>
<reference evidence="11" key="1">
    <citation type="submission" date="2020-06" db="EMBL/GenBank/DDBJ databases">
        <title>Draft genomic sequence of Geomonas sp. Red330.</title>
        <authorList>
            <person name="Itoh H."/>
            <person name="Zhenxing X."/>
            <person name="Ushijima N."/>
            <person name="Masuda Y."/>
            <person name="Shiratori Y."/>
            <person name="Senoo K."/>
        </authorList>
    </citation>
    <scope>NUCLEOTIDE SEQUENCE [LARGE SCALE GENOMIC DNA]</scope>
    <source>
        <strain evidence="11">Red330</strain>
    </source>
</reference>
<dbReference type="GO" id="GO:0030295">
    <property type="term" value="F:protein kinase activator activity"/>
    <property type="evidence" value="ECO:0007669"/>
    <property type="project" value="TreeGrafter"/>
</dbReference>
<keyword evidence="5" id="KW-0418">Kinase</keyword>
<dbReference type="PANTHER" id="PTHR42878:SF15">
    <property type="entry name" value="BACTERIOPHYTOCHROME"/>
    <property type="match status" value="1"/>
</dbReference>
<comment type="catalytic activity">
    <reaction evidence="1">
        <text>ATP + protein L-histidine = ADP + protein N-phospho-L-histidine.</text>
        <dbReference type="EC" id="2.7.13.3"/>
    </reaction>
</comment>
<dbReference type="Pfam" id="PF00512">
    <property type="entry name" value="HisKA"/>
    <property type="match status" value="1"/>
</dbReference>
<dbReference type="Gene3D" id="3.30.565.10">
    <property type="entry name" value="Histidine kinase-like ATPase, C-terminal domain"/>
    <property type="match status" value="1"/>
</dbReference>
<dbReference type="InterPro" id="IPR004358">
    <property type="entry name" value="Sig_transdc_His_kin-like_C"/>
</dbReference>
<proteinExistence type="predicted"/>
<dbReference type="EC" id="2.7.13.3" evidence="2"/>
<dbReference type="Pfam" id="PF08448">
    <property type="entry name" value="PAS_4"/>
    <property type="match status" value="1"/>
</dbReference>
<dbReference type="GO" id="GO:0007234">
    <property type="term" value="P:osmosensory signaling via phosphorelay pathway"/>
    <property type="evidence" value="ECO:0007669"/>
    <property type="project" value="TreeGrafter"/>
</dbReference>
<dbReference type="PRINTS" id="PR00344">
    <property type="entry name" value="BCTRLSENSOR"/>
</dbReference>